<feature type="transmembrane region" description="Helical" evidence="5">
    <location>
        <begin position="302"/>
        <end position="323"/>
    </location>
</feature>
<dbReference type="GO" id="GO:0006506">
    <property type="term" value="P:GPI anchor biosynthetic process"/>
    <property type="evidence" value="ECO:0007669"/>
    <property type="project" value="InterPro"/>
</dbReference>
<feature type="transmembrane region" description="Helical" evidence="5">
    <location>
        <begin position="942"/>
        <end position="962"/>
    </location>
</feature>
<dbReference type="AlphaFoldDB" id="A0A158QEY8"/>
<feature type="transmembrane region" description="Helical" evidence="5">
    <location>
        <begin position="406"/>
        <end position="424"/>
    </location>
</feature>
<comment type="subcellular location">
    <subcellularLocation>
        <location evidence="1">Membrane</location>
        <topology evidence="1">Multi-pass membrane protein</topology>
    </subcellularLocation>
</comment>
<feature type="transmembrane region" description="Helical" evidence="5">
    <location>
        <begin position="370"/>
        <end position="394"/>
    </location>
</feature>
<dbReference type="WBParaSite" id="HDID_0000808801-mRNA-1">
    <property type="protein sequence ID" value="HDID_0000808801-mRNA-1"/>
    <property type="gene ID" value="HDID_0000808801"/>
</dbReference>
<evidence type="ECO:0000256" key="4">
    <source>
        <dbReference type="ARBA" id="ARBA00023136"/>
    </source>
</evidence>
<feature type="transmembrane region" description="Helical" evidence="5">
    <location>
        <begin position="983"/>
        <end position="1005"/>
    </location>
</feature>
<dbReference type="InterPro" id="IPR009447">
    <property type="entry name" value="PIGW/GWT1"/>
</dbReference>
<feature type="transmembrane region" description="Helical" evidence="5">
    <location>
        <begin position="154"/>
        <end position="172"/>
    </location>
</feature>
<keyword evidence="4 5" id="KW-0472">Membrane</keyword>
<feature type="transmembrane region" description="Helical" evidence="5">
    <location>
        <begin position="184"/>
        <end position="206"/>
    </location>
</feature>
<dbReference type="OrthoDB" id="15270at2759"/>
<sequence>MDPEKANRHLEFVSGHSGGTALEVMSLLLIACYVVFLKLECERLFFRNVSHYTTLIIDLFCIILQTVLPCTLLSNYILEYHFLLFFIAVIVKLRAPTDPPRIPVRDGFMAFRRFVRALVLLYSCVCIYGVDLPVFPRRYAKTEVSGVSLMDTGVGMIVIAIGLSNAAVSVLSQTRSRRKMIKTLMNAALPCLLLGVIRTAAVKVLGYPDHETEYGVHWNFFFTLAFIRLGGFLATYAFSGMRDFDSMIIHFAFCVALAFIQQFLILPIADHVFPHLTHPEISRPLPTGNFDLWWLVQANAEGIISLTGYLSLYFYATALGITVRLHLEPSKENGQSEKKLTFLCGQSKEGWCVFCNLYARLSNRLTDFPGLLSLIFHIHGFTPLTVLIVAYSFSHLFSRFGNPKKVSAAILCISIPTFLIVAAYGKGSVSRRLVNVPYIALQIGLLAPPFALVIYRSFTTPVSPCKGRKDLIPLYSKIANHGTMYFLVSNLFTGGLNFLFDSLVFLDMKPVWLSNLCQFLLLSIYTGVCPLLAEWLSRLIFERRQITDEKSKFSMDSDKTKRLVGFVSGHTGGTSVELMGLVLIACYVGYIKMESERLFFRNLSHSKVLLIDFFLIIVTTVLPCTLLSNYILEYHFVLLAVVVIFKLKAPKDPSSIHILDGYVAFRRLIRAFVLLYSCVCICGVDLTIFPQRFAKTETSGISLMDLGVGMIVVAIGLSNASFLDVAQTKSQRKVVETLIRATIPCLVIGGIQTLTTNVLGYPDHEAEYGIHWNFFFTLAFIRLGGFLATYTFSRMSDFDSMTIHFALCVALASIQQFLVLPMVDHVFPHLTHPKISRPSSKRYFDFWWLIQANAEGIVTLPGYLSLYFYATALGITLRLHLEPPKENGQSEQKLKFLCRQGKEEWFGNPKKIAVAVFSISIPMFLIVAAYGESSVSRRLVNLPYIALQIGLSAPPFAFFIYRSFTTPVSKRGRRDLIPFFAKIADHGILYVLVAKLITGGLNFLFDSLAFLDMRPAWFSNLCQFVLLSIYAGICPLLTERFSKAIFRKRRWAATKKTE</sequence>
<feature type="transmembrane region" description="Helical" evidence="5">
    <location>
        <begin position="73"/>
        <end position="93"/>
    </location>
</feature>
<accession>A0A158QEY8</accession>
<feature type="transmembrane region" description="Helical" evidence="5">
    <location>
        <begin position="49"/>
        <end position="67"/>
    </location>
</feature>
<feature type="transmembrane region" description="Helical" evidence="5">
    <location>
        <begin position="671"/>
        <end position="689"/>
    </location>
</feature>
<evidence type="ECO:0000313" key="8">
    <source>
        <dbReference type="WBParaSite" id="HDID_0000808801-mRNA-1"/>
    </source>
</evidence>
<evidence type="ECO:0000256" key="1">
    <source>
        <dbReference type="ARBA" id="ARBA00004141"/>
    </source>
</evidence>
<feature type="transmembrane region" description="Helical" evidence="5">
    <location>
        <begin position="804"/>
        <end position="823"/>
    </location>
</feature>
<evidence type="ECO:0000313" key="7">
    <source>
        <dbReference type="Proteomes" id="UP000274504"/>
    </source>
</evidence>
<dbReference type="GO" id="GO:0032216">
    <property type="term" value="F:glucosaminyl-phosphatidylinositol O-acyltransferase activity"/>
    <property type="evidence" value="ECO:0007669"/>
    <property type="project" value="TreeGrafter"/>
</dbReference>
<evidence type="ECO:0000256" key="3">
    <source>
        <dbReference type="ARBA" id="ARBA00022989"/>
    </source>
</evidence>
<dbReference type="GO" id="GO:0016020">
    <property type="term" value="C:membrane"/>
    <property type="evidence" value="ECO:0007669"/>
    <property type="project" value="UniProtKB-SubCell"/>
</dbReference>
<evidence type="ECO:0000313" key="6">
    <source>
        <dbReference type="EMBL" id="VDL60404.1"/>
    </source>
</evidence>
<evidence type="ECO:0000256" key="2">
    <source>
        <dbReference type="ARBA" id="ARBA00022692"/>
    </source>
</evidence>
<feature type="transmembrane region" description="Helical" evidence="5">
    <location>
        <begin position="248"/>
        <end position="269"/>
    </location>
</feature>
<dbReference type="Pfam" id="PF06423">
    <property type="entry name" value="GWT1"/>
    <property type="match status" value="2"/>
</dbReference>
<feature type="transmembrane region" description="Helical" evidence="5">
    <location>
        <begin position="701"/>
        <end position="726"/>
    </location>
</feature>
<feature type="transmembrane region" description="Helical" evidence="5">
    <location>
        <begin position="114"/>
        <end position="134"/>
    </location>
</feature>
<feature type="transmembrane region" description="Helical" evidence="5">
    <location>
        <begin position="218"/>
        <end position="236"/>
    </location>
</feature>
<dbReference type="PANTHER" id="PTHR20661:SF0">
    <property type="entry name" value="PHOSPHATIDYLINOSITOL-GLYCAN BIOSYNTHESIS CLASS W PROTEIN"/>
    <property type="match status" value="1"/>
</dbReference>
<feature type="transmembrane region" description="Helical" evidence="5">
    <location>
        <begin position="563"/>
        <end position="588"/>
    </location>
</feature>
<protein>
    <submittedName>
        <fullName evidence="8">Phosphatidylinositol-glycan biosynthesis class W protein</fullName>
    </submittedName>
</protein>
<feature type="transmembrane region" description="Helical" evidence="5">
    <location>
        <begin position="478"/>
        <end position="500"/>
    </location>
</feature>
<proteinExistence type="predicted"/>
<organism evidence="8">
    <name type="scientific">Hymenolepis diminuta</name>
    <name type="common">Rat tapeworm</name>
    <dbReference type="NCBI Taxonomy" id="6216"/>
    <lineage>
        <taxon>Eukaryota</taxon>
        <taxon>Metazoa</taxon>
        <taxon>Spiralia</taxon>
        <taxon>Lophotrochozoa</taxon>
        <taxon>Platyhelminthes</taxon>
        <taxon>Cestoda</taxon>
        <taxon>Eucestoda</taxon>
        <taxon>Cyclophyllidea</taxon>
        <taxon>Hymenolepididae</taxon>
        <taxon>Hymenolepis</taxon>
    </lineage>
</organism>
<dbReference type="PANTHER" id="PTHR20661">
    <property type="entry name" value="PHOSPHATIDYLINOSITOL-GLYCAN BIOSYNTHESIS CLASS W PROTEIN"/>
    <property type="match status" value="1"/>
</dbReference>
<keyword evidence="2 5" id="KW-0812">Transmembrane</keyword>
<feature type="transmembrane region" description="Helical" evidence="5">
    <location>
        <begin position="738"/>
        <end position="760"/>
    </location>
</feature>
<dbReference type="Proteomes" id="UP000274504">
    <property type="component" value="Unassembled WGS sequence"/>
</dbReference>
<feature type="transmembrane region" description="Helical" evidence="5">
    <location>
        <begin position="512"/>
        <end position="533"/>
    </location>
</feature>
<dbReference type="EMBL" id="UYSG01011023">
    <property type="protein sequence ID" value="VDL60404.1"/>
    <property type="molecule type" value="Genomic_DNA"/>
</dbReference>
<feature type="transmembrane region" description="Helical" evidence="5">
    <location>
        <begin position="20"/>
        <end position="37"/>
    </location>
</feature>
<feature type="transmembrane region" description="Helical" evidence="5">
    <location>
        <begin position="772"/>
        <end position="792"/>
    </location>
</feature>
<feature type="transmembrane region" description="Helical" evidence="5">
    <location>
        <begin position="436"/>
        <end position="458"/>
    </location>
</feature>
<feature type="transmembrane region" description="Helical" evidence="5">
    <location>
        <begin position="1017"/>
        <end position="1038"/>
    </location>
</feature>
<keyword evidence="3 5" id="KW-1133">Transmembrane helix</keyword>
<feature type="transmembrane region" description="Helical" evidence="5">
    <location>
        <begin position="912"/>
        <end position="930"/>
    </location>
</feature>
<feature type="transmembrane region" description="Helical" evidence="5">
    <location>
        <begin position="634"/>
        <end position="650"/>
    </location>
</feature>
<dbReference type="GO" id="GO:0005783">
    <property type="term" value="C:endoplasmic reticulum"/>
    <property type="evidence" value="ECO:0007669"/>
    <property type="project" value="TreeGrafter"/>
</dbReference>
<reference evidence="6 7" key="2">
    <citation type="submission" date="2018-11" db="EMBL/GenBank/DDBJ databases">
        <authorList>
            <consortium name="Pathogen Informatics"/>
        </authorList>
    </citation>
    <scope>NUCLEOTIDE SEQUENCE [LARGE SCALE GENOMIC DNA]</scope>
</reference>
<evidence type="ECO:0000256" key="5">
    <source>
        <dbReference type="SAM" id="Phobius"/>
    </source>
</evidence>
<dbReference type="STRING" id="6216.A0A158QEY8"/>
<feature type="transmembrane region" description="Helical" evidence="5">
    <location>
        <begin position="609"/>
        <end position="628"/>
    </location>
</feature>
<feature type="transmembrane region" description="Helical" evidence="5">
    <location>
        <begin position="846"/>
        <end position="870"/>
    </location>
</feature>
<name>A0A158QEY8_HYMDI</name>
<reference evidence="8" key="1">
    <citation type="submission" date="2016-04" db="UniProtKB">
        <authorList>
            <consortium name="WormBaseParasite"/>
        </authorList>
    </citation>
    <scope>IDENTIFICATION</scope>
</reference>
<gene>
    <name evidence="6" type="ORF">HDID_LOCUS8086</name>
</gene>
<dbReference type="GO" id="GO:0072659">
    <property type="term" value="P:protein localization to plasma membrane"/>
    <property type="evidence" value="ECO:0007669"/>
    <property type="project" value="TreeGrafter"/>
</dbReference>